<name>A0A0G1T5P4_9BACT</name>
<dbReference type="Pfam" id="PF08459">
    <property type="entry name" value="UvrC_RNaseH_dom"/>
    <property type="match status" value="1"/>
</dbReference>
<sequence>MKQSIVEKIKTAPRCPGVYIFRSPRNVLYVGKAVNLRNRLKSYLAITDIKTQSLDQEAERLDYITLRSEIEALIEESRLIKKLKPKYNVLWRDDKSYLYVALTRLPAGRQGQSFPKVFITHQNLKIERIGPFTDGKALRLVMKILRKHYPYCTCPKPHLRDCINAQIGRCLGICCQRDANLQMHADAVNTYKRNIRAIKTILRGQNKKLLKTLTNDKEREALETIFRHKEFLQNHDSSEFPEGYRAECYDMSNFAGKEAVGAMTVLVKKDGAWMPDKSSYRKFKIKSLPAGRQERRGLDDPRAIAEILSRRLNHPEWPYPDLIIIDGGLTQYRAALRVAAQYPAASKIKIISFAKPEQKIIGENNPSEELRKLVEEAIYRTHHFVIRYHRNVRRRELFDIIK</sequence>
<keyword evidence="4" id="KW-0267">Excision nuclease</keyword>
<comment type="caution">
    <text evidence="8">The sequence shown here is derived from an EMBL/GenBank/DDBJ whole genome shotgun (WGS) entry which is preliminary data.</text>
</comment>
<dbReference type="SUPFAM" id="SSF82771">
    <property type="entry name" value="GIY-YIG endonuclease"/>
    <property type="match status" value="1"/>
</dbReference>
<dbReference type="Gene3D" id="3.30.420.340">
    <property type="entry name" value="UvrC, RNAse H endonuclease domain"/>
    <property type="match status" value="1"/>
</dbReference>
<dbReference type="AlphaFoldDB" id="A0A0G1T5P4"/>
<evidence type="ECO:0000259" key="6">
    <source>
        <dbReference type="PROSITE" id="PS50164"/>
    </source>
</evidence>
<dbReference type="InterPro" id="IPR001162">
    <property type="entry name" value="UvrC_RNase_H_dom"/>
</dbReference>
<accession>A0A0G1T5P4</accession>
<keyword evidence="1" id="KW-0963">Cytoplasm</keyword>
<keyword evidence="2" id="KW-0227">DNA damage</keyword>
<evidence type="ECO:0000256" key="4">
    <source>
        <dbReference type="ARBA" id="ARBA00022881"/>
    </source>
</evidence>
<dbReference type="InterPro" id="IPR000305">
    <property type="entry name" value="GIY-YIG_endonuc"/>
</dbReference>
<evidence type="ECO:0000256" key="5">
    <source>
        <dbReference type="ARBA" id="ARBA00023204"/>
    </source>
</evidence>
<dbReference type="GO" id="GO:0009380">
    <property type="term" value="C:excinuclease repair complex"/>
    <property type="evidence" value="ECO:0007669"/>
    <property type="project" value="TreeGrafter"/>
</dbReference>
<dbReference type="Proteomes" id="UP000034682">
    <property type="component" value="Unassembled WGS sequence"/>
</dbReference>
<evidence type="ECO:0000256" key="1">
    <source>
        <dbReference type="ARBA" id="ARBA00022490"/>
    </source>
</evidence>
<keyword evidence="3" id="KW-0228">DNA excision</keyword>
<organism evidence="8 9">
    <name type="scientific">Candidatus Giovannonibacteria bacterium GW2011_GWB1_47_6b</name>
    <dbReference type="NCBI Taxonomy" id="1618655"/>
    <lineage>
        <taxon>Bacteria</taxon>
        <taxon>Candidatus Giovannoniibacteriota</taxon>
    </lineage>
</organism>
<feature type="domain" description="UvrC family homology region profile" evidence="7">
    <location>
        <begin position="210"/>
        <end position="338"/>
    </location>
</feature>
<dbReference type="PROSITE" id="PS50164">
    <property type="entry name" value="GIY_YIG"/>
    <property type="match status" value="1"/>
</dbReference>
<feature type="domain" description="GIY-YIG" evidence="6">
    <location>
        <begin position="14"/>
        <end position="89"/>
    </location>
</feature>
<dbReference type="CDD" id="cd10434">
    <property type="entry name" value="GIY-YIG_UvrC_Cho"/>
    <property type="match status" value="1"/>
</dbReference>
<proteinExistence type="predicted"/>
<evidence type="ECO:0000256" key="3">
    <source>
        <dbReference type="ARBA" id="ARBA00022769"/>
    </source>
</evidence>
<reference evidence="8 9" key="1">
    <citation type="journal article" date="2015" name="Nature">
        <title>rRNA introns, odd ribosomes, and small enigmatic genomes across a large radiation of phyla.</title>
        <authorList>
            <person name="Brown C.T."/>
            <person name="Hug L.A."/>
            <person name="Thomas B.C."/>
            <person name="Sharon I."/>
            <person name="Castelle C.J."/>
            <person name="Singh A."/>
            <person name="Wilkins M.J."/>
            <person name="Williams K.H."/>
            <person name="Banfield J.F."/>
        </authorList>
    </citation>
    <scope>NUCLEOTIDE SEQUENCE [LARGE SCALE GENOMIC DNA]</scope>
</reference>
<gene>
    <name evidence="8" type="ORF">UY02_C0007G0018</name>
</gene>
<protein>
    <submittedName>
        <fullName evidence="8">Excinuclease ABC, C subunit domain protein</fullName>
    </submittedName>
</protein>
<evidence type="ECO:0000313" key="8">
    <source>
        <dbReference type="EMBL" id="KKU77082.1"/>
    </source>
</evidence>
<dbReference type="InterPro" id="IPR035901">
    <property type="entry name" value="GIY-YIG_endonuc_sf"/>
</dbReference>
<dbReference type="PATRIC" id="fig|1618655.3.peg.184"/>
<evidence type="ECO:0000313" key="9">
    <source>
        <dbReference type="Proteomes" id="UP000034682"/>
    </source>
</evidence>
<evidence type="ECO:0000259" key="7">
    <source>
        <dbReference type="PROSITE" id="PS50165"/>
    </source>
</evidence>
<dbReference type="PANTHER" id="PTHR30562:SF1">
    <property type="entry name" value="UVRABC SYSTEM PROTEIN C"/>
    <property type="match status" value="1"/>
</dbReference>
<dbReference type="SMART" id="SM00465">
    <property type="entry name" value="GIYc"/>
    <property type="match status" value="1"/>
</dbReference>
<dbReference type="PANTHER" id="PTHR30562">
    <property type="entry name" value="UVRC/OXIDOREDUCTASE"/>
    <property type="match status" value="1"/>
</dbReference>
<dbReference type="InterPro" id="IPR038476">
    <property type="entry name" value="UvrC_RNase_H_dom_sf"/>
</dbReference>
<dbReference type="InterPro" id="IPR047296">
    <property type="entry name" value="GIY-YIG_UvrC_Cho"/>
</dbReference>
<dbReference type="GO" id="GO:0009381">
    <property type="term" value="F:excinuclease ABC activity"/>
    <property type="evidence" value="ECO:0007669"/>
    <property type="project" value="InterPro"/>
</dbReference>
<dbReference type="EMBL" id="LCOK01000007">
    <property type="protein sequence ID" value="KKU77082.1"/>
    <property type="molecule type" value="Genomic_DNA"/>
</dbReference>
<dbReference type="Gene3D" id="3.40.1440.10">
    <property type="entry name" value="GIY-YIG endonuclease"/>
    <property type="match status" value="1"/>
</dbReference>
<dbReference type="GO" id="GO:0006289">
    <property type="term" value="P:nucleotide-excision repair"/>
    <property type="evidence" value="ECO:0007669"/>
    <property type="project" value="InterPro"/>
</dbReference>
<dbReference type="FunFam" id="3.40.1440.10:FF:000001">
    <property type="entry name" value="UvrABC system protein C"/>
    <property type="match status" value="1"/>
</dbReference>
<dbReference type="Pfam" id="PF01541">
    <property type="entry name" value="GIY-YIG"/>
    <property type="match status" value="1"/>
</dbReference>
<evidence type="ECO:0000256" key="2">
    <source>
        <dbReference type="ARBA" id="ARBA00022763"/>
    </source>
</evidence>
<dbReference type="PROSITE" id="PS50165">
    <property type="entry name" value="UVRC"/>
    <property type="match status" value="1"/>
</dbReference>
<keyword evidence="5" id="KW-0234">DNA repair</keyword>
<dbReference type="InterPro" id="IPR050066">
    <property type="entry name" value="UvrABC_protein_C"/>
</dbReference>